<organism evidence="2 3">
    <name type="scientific">Pseudomonas chlororaphis</name>
    <dbReference type="NCBI Taxonomy" id="587753"/>
    <lineage>
        <taxon>Bacteria</taxon>
        <taxon>Pseudomonadati</taxon>
        <taxon>Pseudomonadota</taxon>
        <taxon>Gammaproteobacteria</taxon>
        <taxon>Pseudomonadales</taxon>
        <taxon>Pseudomonadaceae</taxon>
        <taxon>Pseudomonas</taxon>
    </lineage>
</organism>
<accession>A0A0D5XSE4</accession>
<feature type="transmembrane region" description="Helical" evidence="1">
    <location>
        <begin position="38"/>
        <end position="56"/>
    </location>
</feature>
<feature type="transmembrane region" description="Helical" evidence="1">
    <location>
        <begin position="12"/>
        <end position="32"/>
    </location>
</feature>
<evidence type="ECO:0000313" key="3">
    <source>
        <dbReference type="Proteomes" id="UP000032748"/>
    </source>
</evidence>
<dbReference type="EMBL" id="CP011110">
    <property type="protein sequence ID" value="AKA22003.1"/>
    <property type="molecule type" value="Genomic_DNA"/>
</dbReference>
<dbReference type="Proteomes" id="UP000032748">
    <property type="component" value="Chromosome"/>
</dbReference>
<reference evidence="2 3" key="1">
    <citation type="journal article" date="2015" name="Mol. Plant Microbe Interact.">
        <title>Comparative Genomic Analysis of Pseudomonas chlororaphis PCL1606 Reveals New Insight into Antifungal Compounds Involved in Biocontrol.</title>
        <authorList>
            <person name="Calderon C.E."/>
            <person name="Ramos C."/>
            <person name="de Vicente A."/>
            <person name="Cazorla F.M."/>
        </authorList>
    </citation>
    <scope>NUCLEOTIDE SEQUENCE [LARGE SCALE GENOMIC DNA]</scope>
    <source>
        <strain evidence="2 3">PCL1606</strain>
    </source>
</reference>
<proteinExistence type="predicted"/>
<evidence type="ECO:0008006" key="4">
    <source>
        <dbReference type="Google" id="ProtNLM"/>
    </source>
</evidence>
<gene>
    <name evidence="2" type="ORF">PCL1606_05480</name>
</gene>
<name>A0A0D5XSE4_9PSED</name>
<dbReference type="OrthoDB" id="8968524at2"/>
<protein>
    <recommendedName>
        <fullName evidence="4">DUF4175 domain-containing protein</fullName>
    </recommendedName>
</protein>
<keyword evidence="1" id="KW-1133">Transmembrane helix</keyword>
<dbReference type="RefSeq" id="WP_045880972.1">
    <property type="nucleotide sequence ID" value="NZ_CP011110.1"/>
</dbReference>
<sequence>MRPRQANFWKVFGAPLFIAVLSAAGLFSALLGDSIWDALSWLGLGVPAALALRGLFRRQPAA</sequence>
<keyword evidence="1" id="KW-0472">Membrane</keyword>
<evidence type="ECO:0000256" key="1">
    <source>
        <dbReference type="SAM" id="Phobius"/>
    </source>
</evidence>
<dbReference type="AlphaFoldDB" id="A0A0D5XSE4"/>
<dbReference type="KEGG" id="pcz:PCL1606_05480"/>
<keyword evidence="1" id="KW-0812">Transmembrane</keyword>
<evidence type="ECO:0000313" key="2">
    <source>
        <dbReference type="EMBL" id="AKA22003.1"/>
    </source>
</evidence>